<organism evidence="1 2">
    <name type="scientific">Ensete ventricosum</name>
    <name type="common">Abyssinian banana</name>
    <name type="synonym">Musa ensete</name>
    <dbReference type="NCBI Taxonomy" id="4639"/>
    <lineage>
        <taxon>Eukaryota</taxon>
        <taxon>Viridiplantae</taxon>
        <taxon>Streptophyta</taxon>
        <taxon>Embryophyta</taxon>
        <taxon>Tracheophyta</taxon>
        <taxon>Spermatophyta</taxon>
        <taxon>Magnoliopsida</taxon>
        <taxon>Liliopsida</taxon>
        <taxon>Zingiberales</taxon>
        <taxon>Musaceae</taxon>
        <taxon>Ensete</taxon>
    </lineage>
</organism>
<reference evidence="1 2" key="1">
    <citation type="submission" date="2022-12" db="EMBL/GenBank/DDBJ databases">
        <title>Chromosome-scale assembly of the Ensete ventricosum genome.</title>
        <authorList>
            <person name="Dussert Y."/>
            <person name="Stocks J."/>
            <person name="Wendawek A."/>
            <person name="Woldeyes F."/>
            <person name="Nichols R.A."/>
            <person name="Borrell J.S."/>
        </authorList>
    </citation>
    <scope>NUCLEOTIDE SEQUENCE [LARGE SCALE GENOMIC DNA]</scope>
    <source>
        <strain evidence="2">cv. Maze</strain>
        <tissue evidence="1">Seeds</tissue>
    </source>
</reference>
<dbReference type="AlphaFoldDB" id="A0AAV8RC91"/>
<sequence>MDWDLKMPPWNLEELGRDAELSIGSVVVGSSGGGACQSSGLDCSVDLKLGGGTGRFWVINRVELPTCCVDGDGISICSVEEAAGPGQR</sequence>
<comment type="caution">
    <text evidence="1">The sequence shown here is derived from an EMBL/GenBank/DDBJ whole genome shotgun (WGS) entry which is preliminary data.</text>
</comment>
<protein>
    <submittedName>
        <fullName evidence="1">Uncharacterized protein</fullName>
    </submittedName>
</protein>
<dbReference type="EMBL" id="JAQQAF010000003">
    <property type="protein sequence ID" value="KAJ8499395.1"/>
    <property type="molecule type" value="Genomic_DNA"/>
</dbReference>
<keyword evidence="2" id="KW-1185">Reference proteome</keyword>
<evidence type="ECO:0000313" key="2">
    <source>
        <dbReference type="Proteomes" id="UP001222027"/>
    </source>
</evidence>
<accession>A0AAV8RC91</accession>
<evidence type="ECO:0000313" key="1">
    <source>
        <dbReference type="EMBL" id="KAJ8499395.1"/>
    </source>
</evidence>
<dbReference type="Proteomes" id="UP001222027">
    <property type="component" value="Unassembled WGS sequence"/>
</dbReference>
<name>A0AAV8RC91_ENSVE</name>
<proteinExistence type="predicted"/>
<gene>
    <name evidence="1" type="ORF">OPV22_009947</name>
</gene>